<accession>A0A2W4WXJ5</accession>
<evidence type="ECO:0008006" key="3">
    <source>
        <dbReference type="Google" id="ProtNLM"/>
    </source>
</evidence>
<organism evidence="1 2">
    <name type="scientific">Phormidesmis priestleyi</name>
    <dbReference type="NCBI Taxonomy" id="268141"/>
    <lineage>
        <taxon>Bacteria</taxon>
        <taxon>Bacillati</taxon>
        <taxon>Cyanobacteriota</taxon>
        <taxon>Cyanophyceae</taxon>
        <taxon>Leptolyngbyales</taxon>
        <taxon>Leptolyngbyaceae</taxon>
        <taxon>Phormidesmis</taxon>
    </lineage>
</organism>
<protein>
    <recommendedName>
        <fullName evidence="3">GNAT family N-acetyltransferase</fullName>
    </recommendedName>
</protein>
<reference evidence="2" key="1">
    <citation type="submission" date="2018-04" db="EMBL/GenBank/DDBJ databases">
        <authorList>
            <person name="Cornet L."/>
        </authorList>
    </citation>
    <scope>NUCLEOTIDE SEQUENCE [LARGE SCALE GENOMIC DNA]</scope>
</reference>
<comment type="caution">
    <text evidence="1">The sequence shown here is derived from an EMBL/GenBank/DDBJ whole genome shotgun (WGS) entry which is preliminary data.</text>
</comment>
<name>A0A2W4WXJ5_9CYAN</name>
<evidence type="ECO:0000313" key="2">
    <source>
        <dbReference type="Proteomes" id="UP000249794"/>
    </source>
</evidence>
<dbReference type="EMBL" id="QBMP01000300">
    <property type="protein sequence ID" value="PZO46659.1"/>
    <property type="molecule type" value="Genomic_DNA"/>
</dbReference>
<reference evidence="1 2" key="2">
    <citation type="submission" date="2018-06" db="EMBL/GenBank/DDBJ databases">
        <title>Metagenomic assembly of (sub)arctic Cyanobacteria and their associated microbiome from non-axenic cultures.</title>
        <authorList>
            <person name="Baurain D."/>
        </authorList>
    </citation>
    <scope>NUCLEOTIDE SEQUENCE [LARGE SCALE GENOMIC DNA]</scope>
    <source>
        <strain evidence="1">ULC027bin1</strain>
    </source>
</reference>
<proteinExistence type="predicted"/>
<dbReference type="Proteomes" id="UP000249794">
    <property type="component" value="Unassembled WGS sequence"/>
</dbReference>
<evidence type="ECO:0000313" key="1">
    <source>
        <dbReference type="EMBL" id="PZO46659.1"/>
    </source>
</evidence>
<gene>
    <name evidence="1" type="ORF">DCF15_19995</name>
</gene>
<dbReference type="AlphaFoldDB" id="A0A2W4WXJ5"/>
<sequence length="144" mass="16549">MLIEAALPDRGWPWEYKLRQAQQEERFEAYAIEAAGLTQGMLYLETQWHRSGTPQRDRLVYVQAIASAPWNRVEIEDPPFFAGIGRALLLFARQRSKQIGYQGRVGLHALPGSEGFYHRNAMPDYGPDLEKEGLIYFEYGPMQS</sequence>